<sequence>MRFRTVGRSHGGNVARRQRGRIMDKVERSFAAATAVGFVVLVIGIGLLALM</sequence>
<evidence type="ECO:0000313" key="3">
    <source>
        <dbReference type="Proteomes" id="UP000007886"/>
    </source>
</evidence>
<name>A0AAI8QBW4_9BRAD</name>
<keyword evidence="3" id="KW-1185">Reference proteome</keyword>
<dbReference type="AlphaFoldDB" id="A0AAI8QBW4"/>
<feature type="transmembrane region" description="Helical" evidence="1">
    <location>
        <begin position="29"/>
        <end position="50"/>
    </location>
</feature>
<keyword evidence="1" id="KW-0472">Membrane</keyword>
<evidence type="ECO:0000256" key="1">
    <source>
        <dbReference type="SAM" id="Phobius"/>
    </source>
</evidence>
<keyword evidence="1" id="KW-0812">Transmembrane</keyword>
<gene>
    <name evidence="2" type="ORF">S23_24860</name>
</gene>
<protein>
    <submittedName>
        <fullName evidence="2">Uncharacterized protein</fullName>
    </submittedName>
</protein>
<dbReference type="Proteomes" id="UP000007886">
    <property type="component" value="Chromosome"/>
</dbReference>
<proteinExistence type="predicted"/>
<keyword evidence="1" id="KW-1133">Transmembrane helix</keyword>
<evidence type="ECO:0000313" key="2">
    <source>
        <dbReference type="EMBL" id="BAL75699.1"/>
    </source>
</evidence>
<accession>A0AAI8QBW4</accession>
<organism evidence="2 3">
    <name type="scientific">Bradyrhizobium cosmicum</name>
    <dbReference type="NCBI Taxonomy" id="1404864"/>
    <lineage>
        <taxon>Bacteria</taxon>
        <taxon>Pseudomonadati</taxon>
        <taxon>Pseudomonadota</taxon>
        <taxon>Alphaproteobacteria</taxon>
        <taxon>Hyphomicrobiales</taxon>
        <taxon>Nitrobacteraceae</taxon>
        <taxon>Bradyrhizobium</taxon>
    </lineage>
</organism>
<dbReference type="EMBL" id="AP012279">
    <property type="protein sequence ID" value="BAL75699.1"/>
    <property type="molecule type" value="Genomic_DNA"/>
</dbReference>
<reference evidence="2 3" key="1">
    <citation type="journal article" date="2012" name="Microbes Environ.">
        <title>Complete genome sequence of Bradyrhizobium sp. S23321: insights into symbiosis evolution in soil oligotrophs.</title>
        <authorList>
            <person name="Okubo T."/>
            <person name="Tsukui T."/>
            <person name="Maita H."/>
            <person name="Okamoto S."/>
            <person name="Oshima K."/>
            <person name="Fujisawa T."/>
            <person name="Saito A."/>
            <person name="Futamata H."/>
            <person name="Hattori R."/>
            <person name="Shimomura Y."/>
            <person name="Haruta S."/>
            <person name="Morimoto S."/>
            <person name="Wang Y."/>
            <person name="Sakai Y."/>
            <person name="Hattori M."/>
            <person name="Aizawa S."/>
            <person name="Nagashima K.V.P."/>
            <person name="Masuda S."/>
            <person name="Hattori T."/>
            <person name="Yamashita A."/>
            <person name="Bao Z."/>
            <person name="Hayatsu M."/>
            <person name="Kajiya-Kanegae H."/>
            <person name="Yoshinaga I."/>
            <person name="Sakamoto K."/>
            <person name="Toyota K."/>
            <person name="Nakao M."/>
            <person name="Kohara M."/>
            <person name="Anda M."/>
            <person name="Niwa R."/>
            <person name="Jung-Hwan P."/>
            <person name="Sameshima-Saito R."/>
            <person name="Tokuda S."/>
            <person name="Yamamoto S."/>
            <person name="Yamamoto S."/>
            <person name="Yokoyama T."/>
            <person name="Akutsu T."/>
            <person name="Nakamura Y."/>
            <person name="Nakahira-Yanaka Y."/>
            <person name="Takada Hoshino Y."/>
            <person name="Hirakawa H."/>
            <person name="Mitsui H."/>
            <person name="Terasawa K."/>
            <person name="Itakura M."/>
            <person name="Sato S."/>
            <person name="Ikeda-Ohtsubo W."/>
            <person name="Sakakura N."/>
            <person name="Kaminuma E."/>
            <person name="Minamisawa K."/>
        </authorList>
    </citation>
    <scope>NUCLEOTIDE SEQUENCE [LARGE SCALE GENOMIC DNA]</scope>
    <source>
        <strain evidence="2 3">S23321</strain>
    </source>
</reference>
<dbReference type="KEGG" id="brs:S23_24860"/>